<accession>A0AAJ1BKS6</accession>
<evidence type="ECO:0000313" key="3">
    <source>
        <dbReference type="EMBL" id="MCH4295589.1"/>
    </source>
</evidence>
<evidence type="ECO:0000256" key="1">
    <source>
        <dbReference type="SAM" id="Coils"/>
    </source>
</evidence>
<feature type="transmembrane region" description="Helical" evidence="2">
    <location>
        <begin position="147"/>
        <end position="165"/>
    </location>
</feature>
<proteinExistence type="predicted"/>
<gene>
    <name evidence="3" type="ORF">MJ923_14870</name>
</gene>
<dbReference type="Proteomes" id="UP001297581">
    <property type="component" value="Unassembled WGS sequence"/>
</dbReference>
<reference evidence="3 4" key="1">
    <citation type="submission" date="2022-02" db="EMBL/GenBank/DDBJ databases">
        <title>The genome sequence of Shewanella sp. 3B26.</title>
        <authorList>
            <person name="Du J."/>
        </authorList>
    </citation>
    <scope>NUCLEOTIDE SEQUENCE [LARGE SCALE GENOMIC DNA]</scope>
    <source>
        <strain evidence="3 4">3B26</strain>
    </source>
</reference>
<feature type="coiled-coil region" evidence="1">
    <location>
        <begin position="69"/>
        <end position="96"/>
    </location>
</feature>
<evidence type="ECO:0000313" key="4">
    <source>
        <dbReference type="Proteomes" id="UP001297581"/>
    </source>
</evidence>
<evidence type="ECO:0000256" key="2">
    <source>
        <dbReference type="SAM" id="Phobius"/>
    </source>
</evidence>
<protein>
    <recommendedName>
        <fullName evidence="5">Holin of 3TMs, for gene-transfer release</fullName>
    </recommendedName>
</protein>
<keyword evidence="2" id="KW-0812">Transmembrane</keyword>
<dbReference type="RefSeq" id="WP_240591772.1">
    <property type="nucleotide sequence ID" value="NZ_JAKUDL010000005.1"/>
</dbReference>
<keyword evidence="2" id="KW-0472">Membrane</keyword>
<sequence length="203" mass="21460">MDPLTLSAIATTLINAGPGIIRGIAALFDDKPTRDTAHKVADLVEVASGRKAASETLAKGLTTFNPAEILRLEEIARQAEVELARIEANRDTEIHKQTQATIQNGDNAADPYVRATRPLMARLSGIAAFVYVLALELARAFGKGDGAQVQLALLLIAPLLTYMGLREIGKWREATGAVGSLATAGAGLKGLFRSKVPATTSKD</sequence>
<keyword evidence="2" id="KW-1133">Transmembrane helix</keyword>
<evidence type="ECO:0008006" key="5">
    <source>
        <dbReference type="Google" id="ProtNLM"/>
    </source>
</evidence>
<organism evidence="3 4">
    <name type="scientific">Shewanella zhuhaiensis</name>
    <dbReference type="NCBI Taxonomy" id="2919576"/>
    <lineage>
        <taxon>Bacteria</taxon>
        <taxon>Pseudomonadati</taxon>
        <taxon>Pseudomonadota</taxon>
        <taxon>Gammaproteobacteria</taxon>
        <taxon>Alteromonadales</taxon>
        <taxon>Shewanellaceae</taxon>
        <taxon>Shewanella</taxon>
    </lineage>
</organism>
<keyword evidence="4" id="KW-1185">Reference proteome</keyword>
<name>A0AAJ1BKS6_9GAMM</name>
<comment type="caution">
    <text evidence="3">The sequence shown here is derived from an EMBL/GenBank/DDBJ whole genome shotgun (WGS) entry which is preliminary data.</text>
</comment>
<dbReference type="EMBL" id="JAKUDL010000005">
    <property type="protein sequence ID" value="MCH4295589.1"/>
    <property type="molecule type" value="Genomic_DNA"/>
</dbReference>
<keyword evidence="1" id="KW-0175">Coiled coil</keyword>
<dbReference type="AlphaFoldDB" id="A0AAJ1BKS6"/>
<feature type="transmembrane region" description="Helical" evidence="2">
    <location>
        <begin position="123"/>
        <end position="141"/>
    </location>
</feature>